<reference evidence="1" key="1">
    <citation type="submission" date="2021-02" db="EMBL/GenBank/DDBJ databases">
        <authorList>
            <person name="Nowell W R."/>
        </authorList>
    </citation>
    <scope>NUCLEOTIDE SEQUENCE</scope>
</reference>
<evidence type="ECO:0000313" key="1">
    <source>
        <dbReference type="EMBL" id="CAF4229542.1"/>
    </source>
</evidence>
<dbReference type="EMBL" id="CAJOBI010023270">
    <property type="protein sequence ID" value="CAF4229542.1"/>
    <property type="molecule type" value="Genomic_DNA"/>
</dbReference>
<organism evidence="1 3">
    <name type="scientific">Rotaria magnacalcarata</name>
    <dbReference type="NCBI Taxonomy" id="392030"/>
    <lineage>
        <taxon>Eukaryota</taxon>
        <taxon>Metazoa</taxon>
        <taxon>Spiralia</taxon>
        <taxon>Gnathifera</taxon>
        <taxon>Rotifera</taxon>
        <taxon>Eurotatoria</taxon>
        <taxon>Bdelloidea</taxon>
        <taxon>Philodinida</taxon>
        <taxon>Philodinidae</taxon>
        <taxon>Rotaria</taxon>
    </lineage>
</organism>
<feature type="non-terminal residue" evidence="1">
    <location>
        <position position="96"/>
    </location>
</feature>
<gene>
    <name evidence="2" type="ORF">GIL414_LOCUS23548</name>
    <name evidence="1" type="ORF">SMN809_LOCUS23077</name>
</gene>
<accession>A0A8S2SGX3</accession>
<dbReference type="Proteomes" id="UP000681720">
    <property type="component" value="Unassembled WGS sequence"/>
</dbReference>
<evidence type="ECO:0000313" key="2">
    <source>
        <dbReference type="EMBL" id="CAF4247668.1"/>
    </source>
</evidence>
<dbReference type="Proteomes" id="UP000676336">
    <property type="component" value="Unassembled WGS sequence"/>
</dbReference>
<name>A0A8S2SGX3_9BILA</name>
<dbReference type="AlphaFoldDB" id="A0A8S2SGX3"/>
<dbReference type="EMBL" id="CAJOBJ010026602">
    <property type="protein sequence ID" value="CAF4247668.1"/>
    <property type="molecule type" value="Genomic_DNA"/>
</dbReference>
<sequence length="96" mass="10597">KNEPPNVIQSQTSTVAIKKRTTPLPTSNTRRKIPAKKNIIRCTEFANPNLLGPYPKNKYGATNVTVTAATTKKPPKASTIFIEPKKTQPSLPPRLF</sequence>
<proteinExistence type="predicted"/>
<evidence type="ECO:0000313" key="3">
    <source>
        <dbReference type="Proteomes" id="UP000676336"/>
    </source>
</evidence>
<protein>
    <submittedName>
        <fullName evidence="1">Uncharacterized protein</fullName>
    </submittedName>
</protein>
<comment type="caution">
    <text evidence="1">The sequence shown here is derived from an EMBL/GenBank/DDBJ whole genome shotgun (WGS) entry which is preliminary data.</text>
</comment>
<feature type="non-terminal residue" evidence="1">
    <location>
        <position position="1"/>
    </location>
</feature>